<dbReference type="Gene3D" id="1.10.1740.10">
    <property type="match status" value="1"/>
</dbReference>
<keyword evidence="3" id="KW-0731">Sigma factor</keyword>
<gene>
    <name evidence="8" type="ORF">C8N24_3845</name>
</gene>
<evidence type="ECO:0000256" key="5">
    <source>
        <dbReference type="ARBA" id="ARBA00023163"/>
    </source>
</evidence>
<dbReference type="Pfam" id="PF04542">
    <property type="entry name" value="Sigma70_r2"/>
    <property type="match status" value="1"/>
</dbReference>
<evidence type="ECO:0000256" key="3">
    <source>
        <dbReference type="ARBA" id="ARBA00023082"/>
    </source>
</evidence>
<dbReference type="NCBIfam" id="TIGR02937">
    <property type="entry name" value="sigma70-ECF"/>
    <property type="match status" value="1"/>
</dbReference>
<reference evidence="8 9" key="1">
    <citation type="submission" date="2018-10" db="EMBL/GenBank/DDBJ databases">
        <title>Genomic Encyclopedia of Archaeal and Bacterial Type Strains, Phase II (KMG-II): from individual species to whole genera.</title>
        <authorList>
            <person name="Goeker M."/>
        </authorList>
    </citation>
    <scope>NUCLEOTIDE SEQUENCE [LARGE SCALE GENOMIC DNA]</scope>
    <source>
        <strain evidence="8 9">DSM 14954</strain>
    </source>
</reference>
<dbReference type="SUPFAM" id="SSF88659">
    <property type="entry name" value="Sigma3 and sigma4 domains of RNA polymerase sigma factors"/>
    <property type="match status" value="1"/>
</dbReference>
<protein>
    <submittedName>
        <fullName evidence="8">RNA polymerase sigma factor (Sigma-70 family)</fullName>
    </submittedName>
</protein>
<accession>A0A660LGZ0</accession>
<dbReference type="InterPro" id="IPR013324">
    <property type="entry name" value="RNA_pol_sigma_r3/r4-like"/>
</dbReference>
<name>A0A660LGZ0_9ACTN</name>
<dbReference type="SUPFAM" id="SSF88946">
    <property type="entry name" value="Sigma2 domain of RNA polymerase sigma factors"/>
    <property type="match status" value="1"/>
</dbReference>
<evidence type="ECO:0000256" key="1">
    <source>
        <dbReference type="ARBA" id="ARBA00010641"/>
    </source>
</evidence>
<evidence type="ECO:0000256" key="4">
    <source>
        <dbReference type="ARBA" id="ARBA00023125"/>
    </source>
</evidence>
<comment type="caution">
    <text evidence="8">The sequence shown here is derived from an EMBL/GenBank/DDBJ whole genome shotgun (WGS) entry which is preliminary data.</text>
</comment>
<evidence type="ECO:0000313" key="9">
    <source>
        <dbReference type="Proteomes" id="UP000278962"/>
    </source>
</evidence>
<proteinExistence type="inferred from homology"/>
<comment type="similarity">
    <text evidence="1">Belongs to the sigma-70 factor family. ECF subfamily.</text>
</comment>
<dbReference type="AlphaFoldDB" id="A0A660LGZ0"/>
<dbReference type="Gene3D" id="1.10.10.10">
    <property type="entry name" value="Winged helix-like DNA-binding domain superfamily/Winged helix DNA-binding domain"/>
    <property type="match status" value="1"/>
</dbReference>
<dbReference type="InterPro" id="IPR007627">
    <property type="entry name" value="RNA_pol_sigma70_r2"/>
</dbReference>
<evidence type="ECO:0000259" key="7">
    <source>
        <dbReference type="Pfam" id="PF08281"/>
    </source>
</evidence>
<sequence length="171" mass="19094">MLALTPQQPRAFGEFYARHETLVLGFFRQRTVSADVALDLTAETFVQALSSVRRFKPGPEPAVAWLLAIARHVLLKSLRRRRVATRARARMAMEPIAVDDWDLQQIDELGELSASQLLSGLPAEQAAAIQARVFDEQPYSAIAEQLRCSPLVARKRVSRGLAALRTMLDQD</sequence>
<dbReference type="InterPro" id="IPR014284">
    <property type="entry name" value="RNA_pol_sigma-70_dom"/>
</dbReference>
<dbReference type="InterPro" id="IPR013325">
    <property type="entry name" value="RNA_pol_sigma_r2"/>
</dbReference>
<dbReference type="GO" id="GO:0016987">
    <property type="term" value="F:sigma factor activity"/>
    <property type="evidence" value="ECO:0007669"/>
    <property type="project" value="UniProtKB-KW"/>
</dbReference>
<dbReference type="GO" id="GO:0006352">
    <property type="term" value="P:DNA-templated transcription initiation"/>
    <property type="evidence" value="ECO:0007669"/>
    <property type="project" value="InterPro"/>
</dbReference>
<dbReference type="PANTHER" id="PTHR43133">
    <property type="entry name" value="RNA POLYMERASE ECF-TYPE SIGMA FACTO"/>
    <property type="match status" value="1"/>
</dbReference>
<dbReference type="GO" id="GO:0003677">
    <property type="term" value="F:DNA binding"/>
    <property type="evidence" value="ECO:0007669"/>
    <property type="project" value="UniProtKB-KW"/>
</dbReference>
<feature type="domain" description="RNA polymerase sigma-70 region 2" evidence="6">
    <location>
        <begin position="15"/>
        <end position="82"/>
    </location>
</feature>
<dbReference type="InterPro" id="IPR039425">
    <property type="entry name" value="RNA_pol_sigma-70-like"/>
</dbReference>
<evidence type="ECO:0000313" key="8">
    <source>
        <dbReference type="EMBL" id="RKQ93969.1"/>
    </source>
</evidence>
<keyword evidence="9" id="KW-1185">Reference proteome</keyword>
<evidence type="ECO:0000259" key="6">
    <source>
        <dbReference type="Pfam" id="PF04542"/>
    </source>
</evidence>
<keyword evidence="5" id="KW-0804">Transcription</keyword>
<feature type="domain" description="RNA polymerase sigma factor 70 region 4 type 2" evidence="7">
    <location>
        <begin position="115"/>
        <end position="164"/>
    </location>
</feature>
<dbReference type="InterPro" id="IPR013249">
    <property type="entry name" value="RNA_pol_sigma70_r4_t2"/>
</dbReference>
<dbReference type="InterPro" id="IPR036388">
    <property type="entry name" value="WH-like_DNA-bd_sf"/>
</dbReference>
<organism evidence="8 9">
    <name type="scientific">Solirubrobacter pauli</name>
    <dbReference type="NCBI Taxonomy" id="166793"/>
    <lineage>
        <taxon>Bacteria</taxon>
        <taxon>Bacillati</taxon>
        <taxon>Actinomycetota</taxon>
        <taxon>Thermoleophilia</taxon>
        <taxon>Solirubrobacterales</taxon>
        <taxon>Solirubrobacteraceae</taxon>
        <taxon>Solirubrobacter</taxon>
    </lineage>
</organism>
<dbReference type="Proteomes" id="UP000278962">
    <property type="component" value="Unassembled WGS sequence"/>
</dbReference>
<dbReference type="Pfam" id="PF08281">
    <property type="entry name" value="Sigma70_r4_2"/>
    <property type="match status" value="1"/>
</dbReference>
<dbReference type="EMBL" id="RBIL01000001">
    <property type="protein sequence ID" value="RKQ93969.1"/>
    <property type="molecule type" value="Genomic_DNA"/>
</dbReference>
<evidence type="ECO:0000256" key="2">
    <source>
        <dbReference type="ARBA" id="ARBA00023015"/>
    </source>
</evidence>
<dbReference type="PANTHER" id="PTHR43133:SF8">
    <property type="entry name" value="RNA POLYMERASE SIGMA FACTOR HI_1459-RELATED"/>
    <property type="match status" value="1"/>
</dbReference>
<keyword evidence="2" id="KW-0805">Transcription regulation</keyword>
<keyword evidence="4" id="KW-0238">DNA-binding</keyword>